<feature type="compositionally biased region" description="Basic and acidic residues" evidence="1">
    <location>
        <begin position="110"/>
        <end position="121"/>
    </location>
</feature>
<name>A0A0M0K656_9EUKA</name>
<comment type="caution">
    <text evidence="2">The sequence shown here is derived from an EMBL/GenBank/DDBJ whole genome shotgun (WGS) entry which is preliminary data.</text>
</comment>
<sequence>MERNGGDGKLDLSAATTLAAAGKGASSAVDSAVQVNTNDLRLASRPFKHKNLAGITQVEAEFDGLRQFMAKGAAPLTPAPSQLPAVPANSRPAAHEKRAVARAKTSGKLNRKDDSDPTPKETAERILSLIERLALSPRCTTPGTAPSSWHPPAMAPGSWHPNAGWQPRYAALRSPGEVRIAPQSGDTTIGSPKTVLAAVPRPLKAIIDRAALGAAEAEAQRKRGSIASEPKPHDFAAASGRAATAAAKHVDRLAPPFDFRN</sequence>
<feature type="region of interest" description="Disordered" evidence="1">
    <location>
        <begin position="79"/>
        <end position="121"/>
    </location>
</feature>
<evidence type="ECO:0000256" key="1">
    <source>
        <dbReference type="SAM" id="MobiDB-lite"/>
    </source>
</evidence>
<keyword evidence="3" id="KW-1185">Reference proteome</keyword>
<dbReference type="AlphaFoldDB" id="A0A0M0K656"/>
<evidence type="ECO:0000313" key="2">
    <source>
        <dbReference type="EMBL" id="KOO34351.1"/>
    </source>
</evidence>
<protein>
    <submittedName>
        <fullName evidence="2">Uncharacterized protein</fullName>
    </submittedName>
</protein>
<dbReference type="EMBL" id="JWZX01001254">
    <property type="protein sequence ID" value="KOO34351.1"/>
    <property type="molecule type" value="Genomic_DNA"/>
</dbReference>
<proteinExistence type="predicted"/>
<feature type="region of interest" description="Disordered" evidence="1">
    <location>
        <begin position="214"/>
        <end position="233"/>
    </location>
</feature>
<organism evidence="2 3">
    <name type="scientific">Chrysochromulina tobinii</name>
    <dbReference type="NCBI Taxonomy" id="1460289"/>
    <lineage>
        <taxon>Eukaryota</taxon>
        <taxon>Haptista</taxon>
        <taxon>Haptophyta</taxon>
        <taxon>Prymnesiophyceae</taxon>
        <taxon>Prymnesiales</taxon>
        <taxon>Chrysochromulinaceae</taxon>
        <taxon>Chrysochromulina</taxon>
    </lineage>
</organism>
<reference evidence="3" key="1">
    <citation type="journal article" date="2015" name="PLoS Genet.">
        <title>Genome Sequence and Transcriptome Analyses of Chrysochromulina tobin: Metabolic Tools for Enhanced Algal Fitness in the Prominent Order Prymnesiales (Haptophyceae).</title>
        <authorList>
            <person name="Hovde B.T."/>
            <person name="Deodato C.R."/>
            <person name="Hunsperger H.M."/>
            <person name="Ryken S.A."/>
            <person name="Yost W."/>
            <person name="Jha R.K."/>
            <person name="Patterson J."/>
            <person name="Monnat R.J. Jr."/>
            <person name="Barlow S.B."/>
            <person name="Starkenburg S.R."/>
            <person name="Cattolico R.A."/>
        </authorList>
    </citation>
    <scope>NUCLEOTIDE SEQUENCE</scope>
    <source>
        <strain evidence="3">CCMP291</strain>
    </source>
</reference>
<dbReference type="Proteomes" id="UP000037460">
    <property type="component" value="Unassembled WGS sequence"/>
</dbReference>
<gene>
    <name evidence="2" type="ORF">Ctob_014176</name>
</gene>
<accession>A0A0M0K656</accession>
<evidence type="ECO:0000313" key="3">
    <source>
        <dbReference type="Proteomes" id="UP000037460"/>
    </source>
</evidence>